<keyword evidence="1" id="KW-0812">Transmembrane</keyword>
<name>A0A7R9VZF2_9CHLO</name>
<keyword evidence="1" id="KW-0472">Membrane</keyword>
<protein>
    <submittedName>
        <fullName evidence="2">Uncharacterized protein</fullName>
    </submittedName>
</protein>
<proteinExistence type="predicted"/>
<gene>
    <name evidence="2" type="ORF">CEUR00632_LOCUS20402</name>
</gene>
<sequence>MDWEMLVAEGAAADRAAAVDAAAAAAGPPRADRLVALRRALSERNGVHDGVVLSKSISLKDGAAVACKHWAEHVGLRLHHAFLDPVRAVWLSRVACSLCVRGCRVPAAVFACVADVGLACCLLLVCLLLVCCKHLTCWLGLAVR</sequence>
<accession>A0A7R9VZF2</accession>
<reference evidence="2" key="1">
    <citation type="submission" date="2021-01" db="EMBL/GenBank/DDBJ databases">
        <authorList>
            <person name="Corre E."/>
            <person name="Pelletier E."/>
            <person name="Niang G."/>
            <person name="Scheremetjew M."/>
            <person name="Finn R."/>
            <person name="Kale V."/>
            <person name="Holt S."/>
            <person name="Cochrane G."/>
            <person name="Meng A."/>
            <person name="Brown T."/>
            <person name="Cohen L."/>
        </authorList>
    </citation>
    <scope>NUCLEOTIDE SEQUENCE</scope>
    <source>
        <strain evidence="2">CCMP219</strain>
    </source>
</reference>
<evidence type="ECO:0000256" key="1">
    <source>
        <dbReference type="SAM" id="Phobius"/>
    </source>
</evidence>
<keyword evidence="1" id="KW-1133">Transmembrane helix</keyword>
<dbReference type="EMBL" id="HBEC01043812">
    <property type="protein sequence ID" value="CAD8309862.1"/>
    <property type="molecule type" value="Transcribed_RNA"/>
</dbReference>
<dbReference type="AlphaFoldDB" id="A0A7R9VZF2"/>
<evidence type="ECO:0000313" key="2">
    <source>
        <dbReference type="EMBL" id="CAD8309862.1"/>
    </source>
</evidence>
<feature type="transmembrane region" description="Helical" evidence="1">
    <location>
        <begin position="107"/>
        <end position="130"/>
    </location>
</feature>
<organism evidence="2">
    <name type="scientific">Chlamydomonas euryale</name>
    <dbReference type="NCBI Taxonomy" id="1486919"/>
    <lineage>
        <taxon>Eukaryota</taxon>
        <taxon>Viridiplantae</taxon>
        <taxon>Chlorophyta</taxon>
        <taxon>core chlorophytes</taxon>
        <taxon>Chlorophyceae</taxon>
        <taxon>CS clade</taxon>
        <taxon>Chlamydomonadales</taxon>
        <taxon>Chlamydomonadaceae</taxon>
        <taxon>Chlamydomonas</taxon>
    </lineage>
</organism>